<reference evidence="1 2" key="1">
    <citation type="submission" date="2016-01" db="EMBL/GenBank/DDBJ databases">
        <authorList>
            <person name="Oliw E.H."/>
        </authorList>
    </citation>
    <scope>NUCLEOTIDE SEQUENCE [LARGE SCALE GENOMIC DNA]</scope>
    <source>
        <strain evidence="1 2">DNF00307</strain>
    </source>
</reference>
<protein>
    <recommendedName>
        <fullName evidence="3">HTH cro/C1-type domain-containing protein</fullName>
    </recommendedName>
</protein>
<dbReference type="AlphaFoldDB" id="A0A134B550"/>
<name>A0A134B550_9BACT</name>
<gene>
    <name evidence="1" type="ORF">HMPREF1860_01898</name>
</gene>
<sequence>MNERLMEIIRLKARGRLKNFADLMGWSPQYVQKLVRGISFGLQPVLAILDKFPDINARWFLFGKGSMLNDDAISMIHQQVLVNIQDLVHLDKYIAVMNANEIKSLQQAIEKGTQPILSPETVCELEKRIK</sequence>
<dbReference type="RefSeq" id="WP_156441292.1">
    <property type="nucleotide sequence ID" value="NZ_KQ960561.1"/>
</dbReference>
<evidence type="ECO:0000313" key="2">
    <source>
        <dbReference type="Proteomes" id="UP000070531"/>
    </source>
</evidence>
<proteinExistence type="predicted"/>
<evidence type="ECO:0000313" key="1">
    <source>
        <dbReference type="EMBL" id="KXB75069.1"/>
    </source>
</evidence>
<dbReference type="Proteomes" id="UP000070531">
    <property type="component" value="Unassembled WGS sequence"/>
</dbReference>
<comment type="caution">
    <text evidence="1">The sequence shown here is derived from an EMBL/GenBank/DDBJ whole genome shotgun (WGS) entry which is preliminary data.</text>
</comment>
<dbReference type="EMBL" id="LSDL01000127">
    <property type="protein sequence ID" value="KXB75069.1"/>
    <property type="molecule type" value="Genomic_DNA"/>
</dbReference>
<evidence type="ECO:0008006" key="3">
    <source>
        <dbReference type="Google" id="ProtNLM"/>
    </source>
</evidence>
<dbReference type="PATRIC" id="fig|419005.5.peg.1899"/>
<accession>A0A134B550</accession>
<organism evidence="1">
    <name type="scientific">Prevotella amnii</name>
    <dbReference type="NCBI Taxonomy" id="419005"/>
    <lineage>
        <taxon>Bacteria</taxon>
        <taxon>Pseudomonadati</taxon>
        <taxon>Bacteroidota</taxon>
        <taxon>Bacteroidia</taxon>
        <taxon>Bacteroidales</taxon>
        <taxon>Prevotellaceae</taxon>
        <taxon>Prevotella</taxon>
    </lineage>
</organism>